<dbReference type="Pfam" id="PF06259">
    <property type="entry name" value="Abhydrolase_8"/>
    <property type="match status" value="1"/>
</dbReference>
<comment type="caution">
    <text evidence="3">The sequence shown here is derived from an EMBL/GenBank/DDBJ whole genome shotgun (WGS) entry which is preliminary data.</text>
</comment>
<name>A0AAW9SVP7_CORAY</name>
<accession>A0AAW9SVP7</accession>
<organism evidence="3 4">
    <name type="scientific">Corynebacterium amycolatum</name>
    <dbReference type="NCBI Taxonomy" id="43765"/>
    <lineage>
        <taxon>Bacteria</taxon>
        <taxon>Bacillati</taxon>
        <taxon>Actinomycetota</taxon>
        <taxon>Actinomycetes</taxon>
        <taxon>Mycobacteriales</taxon>
        <taxon>Corynebacteriaceae</taxon>
        <taxon>Corynebacterium</taxon>
    </lineage>
</organism>
<reference evidence="3" key="2">
    <citation type="submission" date="2024-05" db="EMBL/GenBank/DDBJ databases">
        <authorList>
            <person name="Wolfe A."/>
        </authorList>
    </citation>
    <scope>NUCLEOTIDE SEQUENCE</scope>
    <source>
        <strain evidence="3">UMB1064</strain>
    </source>
</reference>
<dbReference type="Proteomes" id="UP001223646">
    <property type="component" value="Unassembled WGS sequence"/>
</dbReference>
<dbReference type="InterPro" id="IPR029058">
    <property type="entry name" value="AB_hydrolase_fold"/>
</dbReference>
<reference evidence="3" key="1">
    <citation type="submission" date="2023-05" db="EMBL/GenBank/DDBJ databases">
        <authorList>
            <person name="Du J."/>
        </authorList>
    </citation>
    <scope>NUCLEOTIDE SEQUENCE</scope>
    <source>
        <strain evidence="3">UMB1064</strain>
    </source>
</reference>
<dbReference type="SUPFAM" id="SSF53474">
    <property type="entry name" value="alpha/beta-Hydrolases"/>
    <property type="match status" value="1"/>
</dbReference>
<evidence type="ECO:0000256" key="1">
    <source>
        <dbReference type="SAM" id="MobiDB-lite"/>
    </source>
</evidence>
<gene>
    <name evidence="3" type="ORF">QP460_007630</name>
</gene>
<protein>
    <submittedName>
        <fullName evidence="3">Alpha/beta hydrolase</fullName>
    </submittedName>
</protein>
<dbReference type="InterPro" id="IPR010427">
    <property type="entry name" value="DUF1023"/>
</dbReference>
<evidence type="ECO:0000259" key="2">
    <source>
        <dbReference type="Pfam" id="PF06259"/>
    </source>
</evidence>
<sequence length="520" mass="54926">MVTVGEALLWRVDSLEILARALRSGARALTDSADSSQGALNALSEDDFAGDNRSAAEASVTHSSTRLRRSSVALERLAACCSDTAAMLNDVIRELTDAVNQATNLGFQVNLVSGAVTPPEGMLSTIARSLVHPKIPSGPFTMAEWRATSQLRIQSALAELNRLDEKAAGAISALSPLVASGASGSGRLQPSQAGRSTGTTSDKEIDGGWDLEVGSGWAGAYSSSPLSEIDAAMSARARALGLPPGQLLESSPGHSAIAFGDVERASTVITLVPGTSSSAEDASKQFERVAATFHAAGGDPEDVAVVLFSYDAPPNLREAIRTEYHNFAAERLQHLQAGLIERSGGVDSGYTAIAGGATAHAQFPTQRHVVAGYSYGATVVSQASLGSGLYADRVLLIAPPGVGPGLERANDMKLLKPDGTARPEYENSHRVAVATSPMDPIRIPAELGIHGKNPADKDFGAYTLNLSERGLSMRDLAEFMVTPVQDIPQKYRHVQGNPHIEHYFDDEVFTRETNRWLTDS</sequence>
<dbReference type="AlphaFoldDB" id="A0AAW9SVP7"/>
<feature type="compositionally biased region" description="Polar residues" evidence="1">
    <location>
        <begin position="186"/>
        <end position="200"/>
    </location>
</feature>
<dbReference type="GO" id="GO:0016787">
    <property type="term" value="F:hydrolase activity"/>
    <property type="evidence" value="ECO:0007669"/>
    <property type="project" value="UniProtKB-KW"/>
</dbReference>
<feature type="domain" description="DUF1023" evidence="2">
    <location>
        <begin position="254"/>
        <end position="345"/>
    </location>
</feature>
<evidence type="ECO:0000313" key="3">
    <source>
        <dbReference type="EMBL" id="MEO3717455.1"/>
    </source>
</evidence>
<keyword evidence="3" id="KW-0378">Hydrolase</keyword>
<evidence type="ECO:0000313" key="4">
    <source>
        <dbReference type="Proteomes" id="UP001223646"/>
    </source>
</evidence>
<dbReference type="RefSeq" id="WP_284826009.1">
    <property type="nucleotide sequence ID" value="NZ_JASOOY020000027.1"/>
</dbReference>
<dbReference type="EMBL" id="JASOOY020000027">
    <property type="protein sequence ID" value="MEO3717455.1"/>
    <property type="molecule type" value="Genomic_DNA"/>
</dbReference>
<proteinExistence type="predicted"/>
<feature type="region of interest" description="Disordered" evidence="1">
    <location>
        <begin position="181"/>
        <end position="208"/>
    </location>
</feature>